<evidence type="ECO:0000313" key="1">
    <source>
        <dbReference type="EMBL" id="MBM2415260.1"/>
    </source>
</evidence>
<dbReference type="InterPro" id="IPR029044">
    <property type="entry name" value="Nucleotide-diphossugar_trans"/>
</dbReference>
<dbReference type="Pfam" id="PF11316">
    <property type="entry name" value="Rhamno_transf"/>
    <property type="match status" value="1"/>
</dbReference>
<reference evidence="1 4" key="1">
    <citation type="submission" date="2021-01" db="EMBL/GenBank/DDBJ databases">
        <title>Diatom-associated Roseobacters Show Island Model of Population Structure.</title>
        <authorList>
            <person name="Qu L."/>
            <person name="Feng X."/>
            <person name="Chen Y."/>
            <person name="Li L."/>
            <person name="Wang X."/>
            <person name="Hu Z."/>
            <person name="Wang H."/>
            <person name="Luo H."/>
        </authorList>
    </citation>
    <scope>NUCLEOTIDE SEQUENCE</scope>
    <source>
        <strain evidence="2 4">CC28-63</strain>
        <strain evidence="1">CC28-69</strain>
    </source>
</reference>
<organism evidence="1 3">
    <name type="scientific">Marivita cryptomonadis</name>
    <dbReference type="NCBI Taxonomy" id="505252"/>
    <lineage>
        <taxon>Bacteria</taxon>
        <taxon>Pseudomonadati</taxon>
        <taxon>Pseudomonadota</taxon>
        <taxon>Alphaproteobacteria</taxon>
        <taxon>Rhodobacterales</taxon>
        <taxon>Roseobacteraceae</taxon>
        <taxon>Marivita</taxon>
    </lineage>
</organism>
<evidence type="ECO:0000313" key="2">
    <source>
        <dbReference type="EMBL" id="MBM2419936.1"/>
    </source>
</evidence>
<keyword evidence="1" id="KW-0808">Transferase</keyword>
<name>A0A9Q2S265_9RHOB</name>
<dbReference type="InterPro" id="IPR021466">
    <property type="entry name" value="Put_rhamnosyl_transferase"/>
</dbReference>
<dbReference type="RefSeq" id="WP_138487531.1">
    <property type="nucleotide sequence ID" value="NZ_JAFBWU010000039.1"/>
</dbReference>
<keyword evidence="4" id="KW-1185">Reference proteome</keyword>
<sequence length="279" mass="31130">MQTIVFCRFSYPAEGGFQVEHDSIADRQAFLYAPDRMEQRFALFEHLCLPGLKAQTDPDFDFVVLVGTCLPAPYLSRLKALMADMPQGRIIARDPAPHRQICQSVLNAARKHINQPCLQVRHDDDDALSVDFIARLRKAATDCAALVLSNKLVGFDWNRGYTICRSDLHPFEITETVNPYLGVAQALAVQGGVRQSLMNFAHSRINRFMPTFTFTDAPMYLRSHHGSNDSRQKPKVDHPDFHAPTVEHIETLNRRFALTADAVESAFAPAASTAPHAAG</sequence>
<dbReference type="Proteomes" id="UP000809440">
    <property type="component" value="Unassembled WGS sequence"/>
</dbReference>
<dbReference type="GO" id="GO:0016740">
    <property type="term" value="F:transferase activity"/>
    <property type="evidence" value="ECO:0007669"/>
    <property type="project" value="UniProtKB-KW"/>
</dbReference>
<evidence type="ECO:0000313" key="3">
    <source>
        <dbReference type="Proteomes" id="UP000755667"/>
    </source>
</evidence>
<comment type="caution">
    <text evidence="1">The sequence shown here is derived from an EMBL/GenBank/DDBJ whole genome shotgun (WGS) entry which is preliminary data.</text>
</comment>
<proteinExistence type="predicted"/>
<accession>A0A9Q2S265</accession>
<dbReference type="Proteomes" id="UP000755667">
    <property type="component" value="Unassembled WGS sequence"/>
</dbReference>
<protein>
    <submittedName>
        <fullName evidence="1">Rhamnosyl transferase</fullName>
    </submittedName>
</protein>
<dbReference type="EMBL" id="JAFBXE010000039">
    <property type="protein sequence ID" value="MBM2415260.1"/>
    <property type="molecule type" value="Genomic_DNA"/>
</dbReference>
<evidence type="ECO:0000313" key="4">
    <source>
        <dbReference type="Proteomes" id="UP000809440"/>
    </source>
</evidence>
<gene>
    <name evidence="1" type="ORF">JQX41_23415</name>
    <name evidence="2" type="ORF">JQX48_23460</name>
</gene>
<dbReference type="SUPFAM" id="SSF53448">
    <property type="entry name" value="Nucleotide-diphospho-sugar transferases"/>
    <property type="match status" value="1"/>
</dbReference>
<dbReference type="EMBL" id="JAFBXF010000039">
    <property type="protein sequence ID" value="MBM2419936.1"/>
    <property type="molecule type" value="Genomic_DNA"/>
</dbReference>
<dbReference type="AlphaFoldDB" id="A0A9Q2S265"/>